<evidence type="ECO:0000256" key="6">
    <source>
        <dbReference type="ARBA" id="ARBA00022840"/>
    </source>
</evidence>
<sequence>MHLFPQLLLLASIIQISLIWSTSATPLLLPSIGLKSEIEASSEGYETVLPLESRDVKHSWWPFKKYDIPKGKQKSPKVYRVGANWWGRGGYKLELGPELGSGAYGTVTEATLYNNTHPEIEVATKKSKGYDMISGAILMKEVQDLSPYILPTISYFFVPGKPTTYWLVMPKRGMGNLFEVRRRTRLGMTRKVQLFRKLLDGLATMHHHGIAHRDLKLTNILMEDMDTPQWADFDAATKNKTISSFFGSNGHVSPGITQVKDHSPKSDDIFAAMMTFFWLTANDDSPGRLWEAIKKGEVEKSQLPDKIRKYIYGPSNEMVDVAADCLCKESEGRLDIDQLIERFESTPEYQDSLEMEC</sequence>
<protein>
    <submittedName>
        <fullName evidence="9">CMK1 - Ca2+/calmodulin-dependent ser/thr protein kinase type</fullName>
    </submittedName>
</protein>
<feature type="domain" description="Protein kinase" evidence="8">
    <location>
        <begin position="93"/>
        <end position="349"/>
    </location>
</feature>
<keyword evidence="2" id="KW-0723">Serine/threonine-protein kinase</keyword>
<dbReference type="SUPFAM" id="SSF56112">
    <property type="entry name" value="Protein kinase-like (PK-like)"/>
    <property type="match status" value="1"/>
</dbReference>
<dbReference type="Proteomes" id="UP001141434">
    <property type="component" value="Unassembled WGS sequence"/>
</dbReference>
<keyword evidence="3" id="KW-0808">Transferase</keyword>
<reference evidence="9" key="1">
    <citation type="submission" date="2022-11" db="EMBL/GenBank/DDBJ databases">
        <authorList>
            <person name="Petersen C."/>
        </authorList>
    </citation>
    <scope>NUCLEOTIDE SEQUENCE</scope>
    <source>
        <strain evidence="9">IBT 34128</strain>
    </source>
</reference>
<dbReference type="GO" id="GO:0004674">
    <property type="term" value="F:protein serine/threonine kinase activity"/>
    <property type="evidence" value="ECO:0007669"/>
    <property type="project" value="UniProtKB-KW"/>
</dbReference>
<dbReference type="Gene3D" id="1.10.510.10">
    <property type="entry name" value="Transferase(Phosphotransferase) domain 1"/>
    <property type="match status" value="1"/>
</dbReference>
<dbReference type="RefSeq" id="XP_056510029.1">
    <property type="nucleotide sequence ID" value="XM_056657229.1"/>
</dbReference>
<evidence type="ECO:0000313" key="9">
    <source>
        <dbReference type="EMBL" id="KAJ5091832.1"/>
    </source>
</evidence>
<evidence type="ECO:0000256" key="4">
    <source>
        <dbReference type="ARBA" id="ARBA00022741"/>
    </source>
</evidence>
<evidence type="ECO:0000256" key="1">
    <source>
        <dbReference type="ARBA" id="ARBA00010791"/>
    </source>
</evidence>
<keyword evidence="10" id="KW-1185">Reference proteome</keyword>
<dbReference type="PROSITE" id="PS00108">
    <property type="entry name" value="PROTEIN_KINASE_ST"/>
    <property type="match status" value="1"/>
</dbReference>
<evidence type="ECO:0000256" key="3">
    <source>
        <dbReference type="ARBA" id="ARBA00022679"/>
    </source>
</evidence>
<evidence type="ECO:0000256" key="5">
    <source>
        <dbReference type="ARBA" id="ARBA00022777"/>
    </source>
</evidence>
<dbReference type="SMART" id="SM00220">
    <property type="entry name" value="S_TKc"/>
    <property type="match status" value="1"/>
</dbReference>
<accession>A0A9W9K4I2</accession>
<proteinExistence type="inferred from homology"/>
<evidence type="ECO:0000259" key="8">
    <source>
        <dbReference type="PROSITE" id="PS50011"/>
    </source>
</evidence>
<dbReference type="GO" id="GO:0005737">
    <property type="term" value="C:cytoplasm"/>
    <property type="evidence" value="ECO:0007669"/>
    <property type="project" value="TreeGrafter"/>
</dbReference>
<name>A0A9W9K4I2_9EURO</name>
<reference evidence="9" key="2">
    <citation type="journal article" date="2023" name="IMA Fungus">
        <title>Comparative genomic study of the Penicillium genus elucidates a diverse pangenome and 15 lateral gene transfer events.</title>
        <authorList>
            <person name="Petersen C."/>
            <person name="Sorensen T."/>
            <person name="Nielsen M.R."/>
            <person name="Sondergaard T.E."/>
            <person name="Sorensen J.L."/>
            <person name="Fitzpatrick D.A."/>
            <person name="Frisvad J.C."/>
            <person name="Nielsen K.L."/>
        </authorList>
    </citation>
    <scope>NUCLEOTIDE SEQUENCE</scope>
    <source>
        <strain evidence="9">IBT 34128</strain>
    </source>
</reference>
<dbReference type="PANTHER" id="PTHR24346">
    <property type="entry name" value="MAP/MICROTUBULE AFFINITY-REGULATING KINASE"/>
    <property type="match status" value="1"/>
</dbReference>
<feature type="signal peptide" evidence="7">
    <location>
        <begin position="1"/>
        <end position="24"/>
    </location>
</feature>
<keyword evidence="4" id="KW-0547">Nucleotide-binding</keyword>
<evidence type="ECO:0000256" key="7">
    <source>
        <dbReference type="SAM" id="SignalP"/>
    </source>
</evidence>
<evidence type="ECO:0000256" key="2">
    <source>
        <dbReference type="ARBA" id="ARBA00022527"/>
    </source>
</evidence>
<organism evidence="9 10">
    <name type="scientific">Penicillium alfredii</name>
    <dbReference type="NCBI Taxonomy" id="1506179"/>
    <lineage>
        <taxon>Eukaryota</taxon>
        <taxon>Fungi</taxon>
        <taxon>Dikarya</taxon>
        <taxon>Ascomycota</taxon>
        <taxon>Pezizomycotina</taxon>
        <taxon>Eurotiomycetes</taxon>
        <taxon>Eurotiomycetidae</taxon>
        <taxon>Eurotiales</taxon>
        <taxon>Aspergillaceae</taxon>
        <taxon>Penicillium</taxon>
    </lineage>
</organism>
<dbReference type="PANTHER" id="PTHR24346:SF82">
    <property type="entry name" value="KP78A-RELATED"/>
    <property type="match status" value="1"/>
</dbReference>
<dbReference type="OrthoDB" id="10252171at2759"/>
<dbReference type="EMBL" id="JAPMSZ010000009">
    <property type="protein sequence ID" value="KAJ5091832.1"/>
    <property type="molecule type" value="Genomic_DNA"/>
</dbReference>
<dbReference type="GeneID" id="81396398"/>
<keyword evidence="6" id="KW-0067">ATP-binding</keyword>
<dbReference type="PROSITE" id="PS50011">
    <property type="entry name" value="PROTEIN_KINASE_DOM"/>
    <property type="match status" value="1"/>
</dbReference>
<dbReference type="GO" id="GO:0035556">
    <property type="term" value="P:intracellular signal transduction"/>
    <property type="evidence" value="ECO:0007669"/>
    <property type="project" value="TreeGrafter"/>
</dbReference>
<dbReference type="InterPro" id="IPR000719">
    <property type="entry name" value="Prot_kinase_dom"/>
</dbReference>
<dbReference type="Pfam" id="PF00069">
    <property type="entry name" value="Pkinase"/>
    <property type="match status" value="1"/>
</dbReference>
<comment type="similarity">
    <text evidence="1">Belongs to the protein kinase superfamily. CAMK Ser/Thr protein kinase family. NIM1 subfamily.</text>
</comment>
<feature type="chain" id="PRO_5040765219" evidence="7">
    <location>
        <begin position="25"/>
        <end position="357"/>
    </location>
</feature>
<dbReference type="InterPro" id="IPR008271">
    <property type="entry name" value="Ser/Thr_kinase_AS"/>
</dbReference>
<comment type="caution">
    <text evidence="9">The sequence shown here is derived from an EMBL/GenBank/DDBJ whole genome shotgun (WGS) entry which is preliminary data.</text>
</comment>
<gene>
    <name evidence="9" type="ORF">NUU61_006702</name>
</gene>
<keyword evidence="7" id="KW-0732">Signal</keyword>
<dbReference type="AlphaFoldDB" id="A0A9W9K4I2"/>
<dbReference type="GO" id="GO:0005524">
    <property type="term" value="F:ATP binding"/>
    <property type="evidence" value="ECO:0007669"/>
    <property type="project" value="UniProtKB-KW"/>
</dbReference>
<keyword evidence="5 9" id="KW-0418">Kinase</keyword>
<dbReference type="InterPro" id="IPR011009">
    <property type="entry name" value="Kinase-like_dom_sf"/>
</dbReference>
<evidence type="ECO:0000313" key="10">
    <source>
        <dbReference type="Proteomes" id="UP001141434"/>
    </source>
</evidence>